<dbReference type="GO" id="GO:0016491">
    <property type="term" value="F:oxidoreductase activity"/>
    <property type="evidence" value="ECO:0007669"/>
    <property type="project" value="TreeGrafter"/>
</dbReference>
<organism evidence="5 6">
    <name type="scientific">Prochlorococcus marinus (strain NATL1A)</name>
    <dbReference type="NCBI Taxonomy" id="167555"/>
    <lineage>
        <taxon>Bacteria</taxon>
        <taxon>Bacillati</taxon>
        <taxon>Cyanobacteriota</taxon>
        <taxon>Cyanophyceae</taxon>
        <taxon>Synechococcales</taxon>
        <taxon>Prochlorococcaceae</taxon>
        <taxon>Prochlorococcus</taxon>
    </lineage>
</organism>
<sequence>MDNYLNSEISTEEESEKAKGDKQNIMSKKKSSQKDIKLLIKGLSDENGLVRRNYAIALAEVGSAALPELIKALLNSKNVIQRRAAAKTLKLVNDPSALPHLIKALTSDSDSVVQFSAAGAIAIFGEAAVNHLIIVLENQEYTEMQYGLAAWCLEFIGAKASNAIKKAAKSKNTNVKSAAISALEEHIRQSQDQEAIQIVERAINDPAENVQIEAIKLVGKLYRIESLIPTLILKLKHKNPDIRKASILSLIQLNINEAINPLRDLLKIEQDKNVTAIIKLAIKKINN</sequence>
<dbReference type="Pfam" id="PF13646">
    <property type="entry name" value="HEAT_2"/>
    <property type="match status" value="2"/>
</dbReference>
<reference evidence="6" key="1">
    <citation type="journal article" date="2007" name="PLoS Genet.">
        <title>Patterns and implications of gene gain and loss in the evolution of Prochlorococcus.</title>
        <authorList>
            <person name="Kettler G.C."/>
            <person name="Martiny A.C."/>
            <person name="Huang K."/>
            <person name="Zucker J."/>
            <person name="Coleman M.L."/>
            <person name="Rodrigue S."/>
            <person name="Chen F."/>
            <person name="Lapidus A."/>
            <person name="Ferriera S."/>
            <person name="Johnson J."/>
            <person name="Steglich C."/>
            <person name="Church G.M."/>
            <person name="Richardson P."/>
            <person name="Chisholm S.W."/>
        </authorList>
    </citation>
    <scope>NUCLEOTIDE SEQUENCE [LARGE SCALE GENOMIC DNA]</scope>
    <source>
        <strain evidence="6">NATL1A</strain>
    </source>
</reference>
<dbReference type="PANTHER" id="PTHR12697:SF5">
    <property type="entry name" value="DEOXYHYPUSINE HYDROXYLASE"/>
    <property type="match status" value="1"/>
</dbReference>
<dbReference type="EMBL" id="CP000553">
    <property type="protein sequence ID" value="ABM74952.1"/>
    <property type="molecule type" value="Genomic_DNA"/>
</dbReference>
<dbReference type="InterPro" id="IPR016024">
    <property type="entry name" value="ARM-type_fold"/>
</dbReference>
<protein>
    <submittedName>
        <fullName evidence="5">FOG: HEAT repeat</fullName>
    </submittedName>
</protein>
<evidence type="ECO:0000256" key="4">
    <source>
        <dbReference type="SAM" id="MobiDB-lite"/>
    </source>
</evidence>
<feature type="region of interest" description="Disordered" evidence="4">
    <location>
        <begin position="1"/>
        <end position="29"/>
    </location>
</feature>
<evidence type="ECO:0000313" key="5">
    <source>
        <dbReference type="EMBL" id="ABM74952.1"/>
    </source>
</evidence>
<dbReference type="HOGENOM" id="CLU_920356_0_0_3"/>
<keyword evidence="3" id="KW-0605">Phycobilisome</keyword>
<evidence type="ECO:0000256" key="2">
    <source>
        <dbReference type="ARBA" id="ARBA00022549"/>
    </source>
</evidence>
<dbReference type="RefSeq" id="WP_011823149.1">
    <property type="nucleotide sequence ID" value="NC_008819.1"/>
</dbReference>
<dbReference type="InterPro" id="IPR004155">
    <property type="entry name" value="PBS_lyase_HEAT"/>
</dbReference>
<dbReference type="AlphaFoldDB" id="A2C0E2"/>
<dbReference type="SUPFAM" id="SSF48371">
    <property type="entry name" value="ARM repeat"/>
    <property type="match status" value="1"/>
</dbReference>
<dbReference type="SMART" id="SM00567">
    <property type="entry name" value="EZ_HEAT"/>
    <property type="match status" value="4"/>
</dbReference>
<name>A2C0E2_PROM1</name>
<gene>
    <name evidence="5" type="ordered locus">NATL1_03881</name>
</gene>
<proteinExistence type="inferred from homology"/>
<dbReference type="KEGG" id="pme:NATL1_03881"/>
<evidence type="ECO:0000256" key="3">
    <source>
        <dbReference type="ARBA" id="ARBA00022738"/>
    </source>
</evidence>
<dbReference type="Gene3D" id="1.25.10.10">
    <property type="entry name" value="Leucine-rich Repeat Variant"/>
    <property type="match status" value="2"/>
</dbReference>
<evidence type="ECO:0000256" key="1">
    <source>
        <dbReference type="ARBA" id="ARBA00009299"/>
    </source>
</evidence>
<comment type="similarity">
    <text evidence="1">Belongs to the CpcE/RpcE/PecE family.</text>
</comment>
<accession>A2C0E2</accession>
<dbReference type="eggNOG" id="COG1413">
    <property type="taxonomic scope" value="Bacteria"/>
</dbReference>
<dbReference type="Proteomes" id="UP000002592">
    <property type="component" value="Chromosome"/>
</dbReference>
<dbReference type="GO" id="GO:0030089">
    <property type="term" value="C:phycobilisome"/>
    <property type="evidence" value="ECO:0007669"/>
    <property type="project" value="UniProtKB-KW"/>
</dbReference>
<dbReference type="PANTHER" id="PTHR12697">
    <property type="entry name" value="PBS LYASE HEAT-LIKE PROTEIN"/>
    <property type="match status" value="1"/>
</dbReference>
<dbReference type="InterPro" id="IPR011989">
    <property type="entry name" value="ARM-like"/>
</dbReference>
<evidence type="ECO:0000313" key="6">
    <source>
        <dbReference type="Proteomes" id="UP000002592"/>
    </source>
</evidence>
<keyword evidence="2" id="KW-0042">Antenna complex</keyword>